<dbReference type="OrthoDB" id="3963523at2"/>
<gene>
    <name evidence="1" type="ORF">FAB82_20225</name>
</gene>
<name>A0A4S8Q0S0_9ACTN</name>
<dbReference type="InterPro" id="IPR039498">
    <property type="entry name" value="NTP_transf_5"/>
</dbReference>
<protein>
    <recommendedName>
        <fullName evidence="3">Nucleotidyltransferase family protein</fullName>
    </recommendedName>
</protein>
<comment type="caution">
    <text evidence="1">The sequence shown here is derived from an EMBL/GenBank/DDBJ whole genome shotgun (WGS) entry which is preliminary data.</text>
</comment>
<evidence type="ECO:0000313" key="2">
    <source>
        <dbReference type="Proteomes" id="UP000308760"/>
    </source>
</evidence>
<keyword evidence="2" id="KW-1185">Reference proteome</keyword>
<evidence type="ECO:0000313" key="1">
    <source>
        <dbReference type="EMBL" id="THV37608.1"/>
    </source>
</evidence>
<dbReference type="Pfam" id="PF14907">
    <property type="entry name" value="NTP_transf_5"/>
    <property type="match status" value="1"/>
</dbReference>
<reference evidence="2" key="1">
    <citation type="submission" date="2019-04" db="EMBL/GenBank/DDBJ databases">
        <title>Nocardioides xinjiangensis sp. nov.</title>
        <authorList>
            <person name="Liu S."/>
        </authorList>
    </citation>
    <scope>NUCLEOTIDE SEQUENCE [LARGE SCALE GENOMIC DNA]</scope>
    <source>
        <strain evidence="2">18</strain>
    </source>
</reference>
<reference evidence="1 2" key="2">
    <citation type="submission" date="2019-05" db="EMBL/GenBank/DDBJ databases">
        <title>Glycomyces buryatensis sp. nov.</title>
        <authorList>
            <person name="Nikitina E."/>
        </authorList>
    </citation>
    <scope>NUCLEOTIDE SEQUENCE [LARGE SCALE GENOMIC DNA]</scope>
    <source>
        <strain evidence="1 2">18</strain>
    </source>
</reference>
<accession>A0A4S8Q0S0</accession>
<dbReference type="AlphaFoldDB" id="A0A4S8Q0S0"/>
<proteinExistence type="predicted"/>
<dbReference type="EMBL" id="STGY01000069">
    <property type="protein sequence ID" value="THV37608.1"/>
    <property type="molecule type" value="Genomic_DNA"/>
</dbReference>
<organism evidence="1 2">
    <name type="scientific">Glycomyces buryatensis</name>
    <dbReference type="NCBI Taxonomy" id="2570927"/>
    <lineage>
        <taxon>Bacteria</taxon>
        <taxon>Bacillati</taxon>
        <taxon>Actinomycetota</taxon>
        <taxon>Actinomycetes</taxon>
        <taxon>Glycomycetales</taxon>
        <taxon>Glycomycetaceae</taxon>
        <taxon>Glycomyces</taxon>
    </lineage>
</organism>
<evidence type="ECO:0008006" key="3">
    <source>
        <dbReference type="Google" id="ProtNLM"/>
    </source>
</evidence>
<dbReference type="Proteomes" id="UP000308760">
    <property type="component" value="Unassembled WGS sequence"/>
</dbReference>
<sequence>MERDVLPMNDIADREWSVLKRVAVGEPALGDDVEVSELDPDRLTGMALRHNMASMLAENLLDNGRIEALPHKLGRRLSEALWVNQLKARSFLEESGRLVERLSAAGVQFAFTKGVVCQETLYGGTGAREYNDIDLMIESDRAGAVDEVMVAMGYENKRRLHKVSSQWTERSLKERVAYRVYPDHLPHYYRENGLAVPRYFCVDFAFTLTWYSSPWSIPTATVLSARRPVLVRAPGLERELPALSSVHDFLFLVLHLFRESWFATTALAADVRLGQFADVWRGWRALSSEERSEFAKCLAENDLQVPVAWVAHHVDATLGSDMLDGLDLREFAVEEWTTSGRDTKSFFTWHGDMDRRLRELSLSVESCESVPFVEAE</sequence>